<comment type="caution">
    <text evidence="9">The sequence shown here is derived from an EMBL/GenBank/DDBJ whole genome shotgun (WGS) entry which is preliminary data.</text>
</comment>
<protein>
    <submittedName>
        <fullName evidence="9">Biopolymer transporter ExbD</fullName>
    </submittedName>
</protein>
<reference evidence="9 10" key="1">
    <citation type="submission" date="2018-08" db="EMBL/GenBank/DDBJ databases">
        <title>Henriciella mobilis sp. nov., isolated from seawater.</title>
        <authorList>
            <person name="Cheng H."/>
            <person name="Wu Y.-H."/>
            <person name="Xu X.-W."/>
            <person name="Guo L.-L."/>
        </authorList>
    </citation>
    <scope>NUCLEOTIDE SEQUENCE [LARGE SCALE GENOMIC DNA]</scope>
    <source>
        <strain evidence="9 10">CCUG67844</strain>
    </source>
</reference>
<evidence type="ECO:0000256" key="4">
    <source>
        <dbReference type="ARBA" id="ARBA00022692"/>
    </source>
</evidence>
<dbReference type="Pfam" id="PF02472">
    <property type="entry name" value="ExbD"/>
    <property type="match status" value="1"/>
</dbReference>
<keyword evidence="4 7" id="KW-0812">Transmembrane</keyword>
<name>A0A399RI27_9PROT</name>
<keyword evidence="7" id="KW-0653">Protein transport</keyword>
<evidence type="ECO:0000256" key="5">
    <source>
        <dbReference type="ARBA" id="ARBA00022989"/>
    </source>
</evidence>
<proteinExistence type="inferred from homology"/>
<dbReference type="RefSeq" id="WP_119452816.1">
    <property type="nucleotide sequence ID" value="NZ_QWGA01000003.1"/>
</dbReference>
<evidence type="ECO:0000256" key="7">
    <source>
        <dbReference type="RuleBase" id="RU003879"/>
    </source>
</evidence>
<gene>
    <name evidence="9" type="ORF">D1222_03400</name>
</gene>
<evidence type="ECO:0000256" key="1">
    <source>
        <dbReference type="ARBA" id="ARBA00004162"/>
    </source>
</evidence>
<dbReference type="EMBL" id="QWGA01000003">
    <property type="protein sequence ID" value="RIJ31320.1"/>
    <property type="molecule type" value="Genomic_DNA"/>
</dbReference>
<evidence type="ECO:0000256" key="2">
    <source>
        <dbReference type="ARBA" id="ARBA00005811"/>
    </source>
</evidence>
<comment type="subcellular location">
    <subcellularLocation>
        <location evidence="1">Cell membrane</location>
        <topology evidence="1">Single-pass membrane protein</topology>
    </subcellularLocation>
    <subcellularLocation>
        <location evidence="7">Cell membrane</location>
        <topology evidence="7">Single-pass type II membrane protein</topology>
    </subcellularLocation>
</comment>
<keyword evidence="3" id="KW-1003">Cell membrane</keyword>
<keyword evidence="5 8" id="KW-1133">Transmembrane helix</keyword>
<dbReference type="OrthoDB" id="7865449at2"/>
<dbReference type="AlphaFoldDB" id="A0A399RI27"/>
<evidence type="ECO:0000256" key="6">
    <source>
        <dbReference type="ARBA" id="ARBA00023136"/>
    </source>
</evidence>
<dbReference type="GO" id="GO:0015031">
    <property type="term" value="P:protein transport"/>
    <property type="evidence" value="ECO:0007669"/>
    <property type="project" value="UniProtKB-KW"/>
</dbReference>
<keyword evidence="6 8" id="KW-0472">Membrane</keyword>
<dbReference type="GO" id="GO:0005886">
    <property type="term" value="C:plasma membrane"/>
    <property type="evidence" value="ECO:0007669"/>
    <property type="project" value="UniProtKB-SubCell"/>
</dbReference>
<dbReference type="InterPro" id="IPR003400">
    <property type="entry name" value="ExbD"/>
</dbReference>
<evidence type="ECO:0000313" key="9">
    <source>
        <dbReference type="EMBL" id="RIJ31320.1"/>
    </source>
</evidence>
<feature type="transmembrane region" description="Helical" evidence="8">
    <location>
        <begin position="12"/>
        <end position="31"/>
    </location>
</feature>
<evidence type="ECO:0000313" key="10">
    <source>
        <dbReference type="Proteomes" id="UP000265845"/>
    </source>
</evidence>
<sequence>MALRKVRPRKAASITSLIDVIFLLLLFFMLASTFSHFSELEIVAADGGRSTSSPDDRGLSLLVSADRLNLDGQFIEEADLAVAIERRMAGLGGQVMLSVSVDEGATTQRLVDILSSLPRKSSLDVKVMEPA</sequence>
<evidence type="ECO:0000256" key="3">
    <source>
        <dbReference type="ARBA" id="ARBA00022475"/>
    </source>
</evidence>
<keyword evidence="7" id="KW-0813">Transport</keyword>
<organism evidence="9 10">
    <name type="scientific">Henriciella algicola</name>
    <dbReference type="NCBI Taxonomy" id="1608422"/>
    <lineage>
        <taxon>Bacteria</taxon>
        <taxon>Pseudomonadati</taxon>
        <taxon>Pseudomonadota</taxon>
        <taxon>Alphaproteobacteria</taxon>
        <taxon>Hyphomonadales</taxon>
        <taxon>Hyphomonadaceae</taxon>
        <taxon>Henriciella</taxon>
    </lineage>
</organism>
<keyword evidence="10" id="KW-1185">Reference proteome</keyword>
<evidence type="ECO:0000256" key="8">
    <source>
        <dbReference type="SAM" id="Phobius"/>
    </source>
</evidence>
<comment type="similarity">
    <text evidence="2 7">Belongs to the ExbD/TolR family.</text>
</comment>
<dbReference type="GO" id="GO:0022857">
    <property type="term" value="F:transmembrane transporter activity"/>
    <property type="evidence" value="ECO:0007669"/>
    <property type="project" value="InterPro"/>
</dbReference>
<accession>A0A399RI27</accession>
<dbReference type="Proteomes" id="UP000265845">
    <property type="component" value="Unassembled WGS sequence"/>
</dbReference>